<dbReference type="InterPro" id="IPR045865">
    <property type="entry name" value="ACT-like_dom_sf"/>
</dbReference>
<dbReference type="Pfam" id="PF13840">
    <property type="entry name" value="ACT_7"/>
    <property type="match status" value="1"/>
</dbReference>
<dbReference type="SUPFAM" id="SSF55021">
    <property type="entry name" value="ACT-like"/>
    <property type="match status" value="2"/>
</dbReference>
<gene>
    <name evidence="3" type="ORF">GCM10017056_23500</name>
</gene>
<dbReference type="Pfam" id="PF10000">
    <property type="entry name" value="ACT_3"/>
    <property type="match status" value="1"/>
</dbReference>
<organism evidence="3 4">
    <name type="scientific">Seohaeicola zhoushanensis</name>
    <dbReference type="NCBI Taxonomy" id="1569283"/>
    <lineage>
        <taxon>Bacteria</taxon>
        <taxon>Pseudomonadati</taxon>
        <taxon>Pseudomonadota</taxon>
        <taxon>Alphaproteobacteria</taxon>
        <taxon>Rhodobacterales</taxon>
        <taxon>Roseobacteraceae</taxon>
        <taxon>Seohaeicola</taxon>
    </lineage>
</organism>
<comment type="caution">
    <text evidence="3">The sequence shown here is derived from an EMBL/GenBank/DDBJ whole genome shotgun (WGS) entry which is preliminary data.</text>
</comment>
<dbReference type="PANTHER" id="PTHR39199">
    <property type="entry name" value="BLR5128 PROTEIN"/>
    <property type="match status" value="1"/>
</dbReference>
<evidence type="ECO:0000313" key="4">
    <source>
        <dbReference type="Proteomes" id="UP000626220"/>
    </source>
</evidence>
<dbReference type="Gene3D" id="3.30.2130.10">
    <property type="entry name" value="VC0802-like"/>
    <property type="match status" value="1"/>
</dbReference>
<sequence length="133" mass="13457">MGVVRSTEAMIAGMAPALQPGRFVFVSTADSDLAARAGVLALGWFREAEGLSLILPEGAALELGFGGGLAMACITLTVHSALDGIGLTAAVSAALTEAGIPCNMVAAYHHDHVFVPVERAEDAVAVLRARAGG</sequence>
<evidence type="ECO:0000259" key="1">
    <source>
        <dbReference type="Pfam" id="PF10000"/>
    </source>
</evidence>
<accession>A0A8J3GYE9</accession>
<evidence type="ECO:0000313" key="3">
    <source>
        <dbReference type="EMBL" id="GHF51100.1"/>
    </source>
</evidence>
<dbReference type="RefSeq" id="WP_189680280.1">
    <property type="nucleotide sequence ID" value="NZ_BNCJ01000005.1"/>
</dbReference>
<proteinExistence type="predicted"/>
<reference evidence="3" key="2">
    <citation type="submission" date="2020-09" db="EMBL/GenBank/DDBJ databases">
        <authorList>
            <person name="Sun Q."/>
            <person name="Kim S."/>
        </authorList>
    </citation>
    <scope>NUCLEOTIDE SEQUENCE</scope>
    <source>
        <strain evidence="3">KCTC 42650</strain>
    </source>
</reference>
<evidence type="ECO:0000259" key="2">
    <source>
        <dbReference type="Pfam" id="PF13840"/>
    </source>
</evidence>
<dbReference type="AlphaFoldDB" id="A0A8J3GYE9"/>
<keyword evidence="4" id="KW-1185">Reference proteome</keyword>
<dbReference type="InterPro" id="IPR018717">
    <property type="entry name" value="DUF2241"/>
</dbReference>
<feature type="domain" description="DUF2241" evidence="1">
    <location>
        <begin position="8"/>
        <end position="65"/>
    </location>
</feature>
<dbReference type="Proteomes" id="UP000626220">
    <property type="component" value="Unassembled WGS sequence"/>
</dbReference>
<dbReference type="InterPro" id="IPR027795">
    <property type="entry name" value="CASTOR_ACT_dom"/>
</dbReference>
<protein>
    <submittedName>
        <fullName evidence="3">Uncharacterized protein</fullName>
    </submittedName>
</protein>
<feature type="domain" description="CASTOR ACT" evidence="2">
    <location>
        <begin position="73"/>
        <end position="128"/>
    </location>
</feature>
<name>A0A8J3GYE9_9RHOB</name>
<reference evidence="3" key="1">
    <citation type="journal article" date="2014" name="Int. J. Syst. Evol. Microbiol.">
        <title>Complete genome sequence of Corynebacterium casei LMG S-19264T (=DSM 44701T), isolated from a smear-ripened cheese.</title>
        <authorList>
            <consortium name="US DOE Joint Genome Institute (JGI-PGF)"/>
            <person name="Walter F."/>
            <person name="Albersmeier A."/>
            <person name="Kalinowski J."/>
            <person name="Ruckert C."/>
        </authorList>
    </citation>
    <scope>NUCLEOTIDE SEQUENCE</scope>
    <source>
        <strain evidence="3">KCTC 42650</strain>
    </source>
</reference>
<dbReference type="EMBL" id="BNCJ01000005">
    <property type="protein sequence ID" value="GHF51100.1"/>
    <property type="molecule type" value="Genomic_DNA"/>
</dbReference>
<dbReference type="PANTHER" id="PTHR39199:SF1">
    <property type="entry name" value="BLR5128 PROTEIN"/>
    <property type="match status" value="1"/>
</dbReference>